<evidence type="ECO:0000313" key="3">
    <source>
        <dbReference type="EMBL" id="KAK6510955.1"/>
    </source>
</evidence>
<evidence type="ECO:0000313" key="4">
    <source>
        <dbReference type="Proteomes" id="UP001307849"/>
    </source>
</evidence>
<gene>
    <name evidence="3" type="ORF">TWF506_010043</name>
</gene>
<proteinExistence type="predicted"/>
<dbReference type="Proteomes" id="UP001307849">
    <property type="component" value="Unassembled WGS sequence"/>
</dbReference>
<name>A0AAN8RT43_9PEZI</name>
<keyword evidence="4" id="KW-1185">Reference proteome</keyword>
<dbReference type="EMBL" id="JAVHJM010000007">
    <property type="protein sequence ID" value="KAK6510955.1"/>
    <property type="molecule type" value="Genomic_DNA"/>
</dbReference>
<feature type="chain" id="PRO_5042852324" evidence="2">
    <location>
        <begin position="23"/>
        <end position="438"/>
    </location>
</feature>
<comment type="caution">
    <text evidence="3">The sequence shown here is derived from an EMBL/GenBank/DDBJ whole genome shotgun (WGS) entry which is preliminary data.</text>
</comment>
<keyword evidence="1" id="KW-0175">Coiled coil</keyword>
<feature type="signal peptide" evidence="2">
    <location>
        <begin position="1"/>
        <end position="22"/>
    </location>
</feature>
<evidence type="ECO:0000256" key="1">
    <source>
        <dbReference type="SAM" id="Coils"/>
    </source>
</evidence>
<evidence type="ECO:0000256" key="2">
    <source>
        <dbReference type="SAM" id="SignalP"/>
    </source>
</evidence>
<accession>A0AAN8RT43</accession>
<protein>
    <submittedName>
        <fullName evidence="3">Uncharacterized protein</fullName>
    </submittedName>
</protein>
<organism evidence="3 4">
    <name type="scientific">Arthrobotrys conoides</name>
    <dbReference type="NCBI Taxonomy" id="74498"/>
    <lineage>
        <taxon>Eukaryota</taxon>
        <taxon>Fungi</taxon>
        <taxon>Dikarya</taxon>
        <taxon>Ascomycota</taxon>
        <taxon>Pezizomycotina</taxon>
        <taxon>Orbiliomycetes</taxon>
        <taxon>Orbiliales</taxon>
        <taxon>Orbiliaceae</taxon>
        <taxon>Arthrobotrys</taxon>
    </lineage>
</organism>
<dbReference type="AlphaFoldDB" id="A0AAN8RT43"/>
<sequence>MRLQLGISIYISLILWTGPVTALREKISREDASEYLDFQRPYLTRIGPIIESLQTKAMREYRVGYNEAVEEDYIQDRRRAHVNARRERERGQQVDQEDENIIRGMRFEDLMEQDDDDDGFDTDDEEVADLHIEPALRPLLEKIQQPLKSLTTAISRVNYDQVPFTPESQRQEVGAPFNYRLLNEAARDETVGALTRLQKLVKDSIKRRKIKINKYFAVDTDEYRRKTREEVKEQGLLYMLEKFVLEVHQSWVFPHDINSIFAYLYSLIPYRAPRGEEALDDEDFVFMDLKGPLDYSNSLKTLAGGVASLMSEFEHEMETALKFLPGILPGPLIIAVLAPAKQILEILEFYQKLLAKFAHLLTELARREYGTTTAEKQARLVRERQRNALEELNRMNQNAQAQVLNQFQQQNQGNPLNQGDFADQLAGINGDFLDDDDV</sequence>
<keyword evidence="2" id="KW-0732">Signal</keyword>
<reference evidence="3 4" key="1">
    <citation type="submission" date="2019-10" db="EMBL/GenBank/DDBJ databases">
        <authorList>
            <person name="Palmer J.M."/>
        </authorList>
    </citation>
    <scope>NUCLEOTIDE SEQUENCE [LARGE SCALE GENOMIC DNA]</scope>
    <source>
        <strain evidence="3 4">TWF506</strain>
    </source>
</reference>
<feature type="coiled-coil region" evidence="1">
    <location>
        <begin position="375"/>
        <end position="409"/>
    </location>
</feature>